<dbReference type="EMBL" id="CAUJNA010003484">
    <property type="protein sequence ID" value="CAJ1403210.1"/>
    <property type="molecule type" value="Genomic_DNA"/>
</dbReference>
<evidence type="ECO:0000313" key="2">
    <source>
        <dbReference type="EMBL" id="CAJ1403210.1"/>
    </source>
</evidence>
<dbReference type="Proteomes" id="UP001178507">
    <property type="component" value="Unassembled WGS sequence"/>
</dbReference>
<evidence type="ECO:0000313" key="3">
    <source>
        <dbReference type="Proteomes" id="UP001178507"/>
    </source>
</evidence>
<reference evidence="2" key="1">
    <citation type="submission" date="2023-08" db="EMBL/GenBank/DDBJ databases">
        <authorList>
            <person name="Chen Y."/>
            <person name="Shah S."/>
            <person name="Dougan E. K."/>
            <person name="Thang M."/>
            <person name="Chan C."/>
        </authorList>
    </citation>
    <scope>NUCLEOTIDE SEQUENCE</scope>
</reference>
<feature type="region of interest" description="Disordered" evidence="1">
    <location>
        <begin position="1"/>
        <end position="25"/>
    </location>
</feature>
<protein>
    <submittedName>
        <fullName evidence="2">Uncharacterized protein</fullName>
    </submittedName>
</protein>
<keyword evidence="3" id="KW-1185">Reference proteome</keyword>
<proteinExistence type="predicted"/>
<evidence type="ECO:0000256" key="1">
    <source>
        <dbReference type="SAM" id="MobiDB-lite"/>
    </source>
</evidence>
<gene>
    <name evidence="2" type="ORF">EVOR1521_LOCUS25936</name>
</gene>
<organism evidence="2 3">
    <name type="scientific">Effrenium voratum</name>
    <dbReference type="NCBI Taxonomy" id="2562239"/>
    <lineage>
        <taxon>Eukaryota</taxon>
        <taxon>Sar</taxon>
        <taxon>Alveolata</taxon>
        <taxon>Dinophyceae</taxon>
        <taxon>Suessiales</taxon>
        <taxon>Symbiodiniaceae</taxon>
        <taxon>Effrenium</taxon>
    </lineage>
</organism>
<name>A0AA36JBL7_9DINO</name>
<sequence>MQSLGAIRSPERHAAKANQAVNHQGVTLQVPSRDRAKAKPLIQARPAAAFKSKPTIALQSTEGLPAKEEPLAKPHTAQCSLAVEACQLCGFRNPMPEALILLLPGLLTSHLAPDGSMKRCCSKAPKRQQAAHLLQSHPHLTASQRRPGAQGPCTRRCRPGSPGFPVGALGSSKAISVNSRCGAGSSTFVASVALR</sequence>
<accession>A0AA36JBL7</accession>
<dbReference type="AlphaFoldDB" id="A0AA36JBL7"/>
<comment type="caution">
    <text evidence="2">The sequence shown here is derived from an EMBL/GenBank/DDBJ whole genome shotgun (WGS) entry which is preliminary data.</text>
</comment>